<dbReference type="InterPro" id="IPR051739">
    <property type="entry name" value="Rhomboid_IM_Serine_Proteases"/>
</dbReference>
<protein>
    <submittedName>
        <fullName evidence="10">Rhomboid domain-containing protein</fullName>
    </submittedName>
</protein>
<dbReference type="InterPro" id="IPR035952">
    <property type="entry name" value="Rhomboid-like_sf"/>
</dbReference>
<dbReference type="PANTHER" id="PTHR45840">
    <property type="entry name" value="RHOMBOID-RELATED PROTEIN"/>
    <property type="match status" value="1"/>
</dbReference>
<dbReference type="GO" id="GO:0016020">
    <property type="term" value="C:membrane"/>
    <property type="evidence" value="ECO:0007669"/>
    <property type="project" value="UniProtKB-SubCell"/>
</dbReference>
<organism evidence="9 10">
    <name type="scientific">Macrostomum lignano</name>
    <dbReference type="NCBI Taxonomy" id="282301"/>
    <lineage>
        <taxon>Eukaryota</taxon>
        <taxon>Metazoa</taxon>
        <taxon>Spiralia</taxon>
        <taxon>Lophotrochozoa</taxon>
        <taxon>Platyhelminthes</taxon>
        <taxon>Rhabditophora</taxon>
        <taxon>Macrostomorpha</taxon>
        <taxon>Macrostomida</taxon>
        <taxon>Macrostomidae</taxon>
        <taxon>Macrostomum</taxon>
    </lineage>
</organism>
<dbReference type="AlphaFoldDB" id="A0A1I8F1T0"/>
<evidence type="ECO:0000259" key="8">
    <source>
        <dbReference type="Pfam" id="PF01694"/>
    </source>
</evidence>
<feature type="transmembrane region" description="Helical" evidence="7">
    <location>
        <begin position="269"/>
        <end position="296"/>
    </location>
</feature>
<dbReference type="SUPFAM" id="SSF144091">
    <property type="entry name" value="Rhomboid-like"/>
    <property type="match status" value="1"/>
</dbReference>
<keyword evidence="9" id="KW-1185">Reference proteome</keyword>
<feature type="domain" description="Peptidase S54 rhomboid" evidence="8">
    <location>
        <begin position="201"/>
        <end position="314"/>
    </location>
</feature>
<evidence type="ECO:0000256" key="2">
    <source>
        <dbReference type="ARBA" id="ARBA00009045"/>
    </source>
</evidence>
<evidence type="ECO:0000256" key="3">
    <source>
        <dbReference type="ARBA" id="ARBA00022692"/>
    </source>
</evidence>
<proteinExistence type="inferred from homology"/>
<evidence type="ECO:0000256" key="6">
    <source>
        <dbReference type="SAM" id="MobiDB-lite"/>
    </source>
</evidence>
<keyword evidence="3 7" id="KW-0812">Transmembrane</keyword>
<accession>A0A1I8F1T0</accession>
<dbReference type="InterPro" id="IPR022764">
    <property type="entry name" value="Peptidase_S54_rhomboid_dom"/>
</dbReference>
<keyword evidence="5 7" id="KW-0472">Membrane</keyword>
<evidence type="ECO:0000256" key="7">
    <source>
        <dbReference type="SAM" id="Phobius"/>
    </source>
</evidence>
<dbReference type="Gene3D" id="1.20.1540.10">
    <property type="entry name" value="Rhomboid-like"/>
    <property type="match status" value="1"/>
</dbReference>
<evidence type="ECO:0000313" key="9">
    <source>
        <dbReference type="Proteomes" id="UP000095280"/>
    </source>
</evidence>
<evidence type="ECO:0000256" key="1">
    <source>
        <dbReference type="ARBA" id="ARBA00004141"/>
    </source>
</evidence>
<dbReference type="WBParaSite" id="maker-unitig_12970-snap-gene-0.1-mRNA-1">
    <property type="protein sequence ID" value="maker-unitig_12970-snap-gene-0.1-mRNA-1"/>
    <property type="gene ID" value="maker-unitig_12970-snap-gene-0.1"/>
</dbReference>
<sequence length="321" mass="36037">ENIALTESGPMENYSKVAAVTDAGDSATVSAPEPGYDIPPHRTTRRAAPPPPPPLTSDQNEFDNARQPTSPSRIRSEEDYRLWLESNFQHYFDQHEAKRKLSRLMTDMNANPDGRVSWKEFFSKLTITRRKDLSRTQLFLVELIRAAVPAVERYEQKQIFRWTGVDQLDGAEKETDYESYLEAYNCRPPSIFIPVCCLAQIICFYSLSAVELNKWTRRGSVCSAVFDHTTALVGASGGCYALMGAHIALHEWLKCRKPSIEGGGIGSVAQFLLSGVMRLVFLLLLLLALDFGVALYQRYGLNEDTRVSFLAHAGRSNIRLP</sequence>
<dbReference type="Proteomes" id="UP000095280">
    <property type="component" value="Unplaced"/>
</dbReference>
<evidence type="ECO:0000313" key="10">
    <source>
        <dbReference type="WBParaSite" id="maker-unitig_12970-snap-gene-0.1-mRNA-1"/>
    </source>
</evidence>
<keyword evidence="4 7" id="KW-1133">Transmembrane helix</keyword>
<dbReference type="GO" id="GO:0004252">
    <property type="term" value="F:serine-type endopeptidase activity"/>
    <property type="evidence" value="ECO:0007669"/>
    <property type="project" value="InterPro"/>
</dbReference>
<evidence type="ECO:0000256" key="5">
    <source>
        <dbReference type="ARBA" id="ARBA00023136"/>
    </source>
</evidence>
<feature type="region of interest" description="Disordered" evidence="6">
    <location>
        <begin position="25"/>
        <end position="74"/>
    </location>
</feature>
<comment type="subcellular location">
    <subcellularLocation>
        <location evidence="1">Membrane</location>
        <topology evidence="1">Multi-pass membrane protein</topology>
    </subcellularLocation>
</comment>
<dbReference type="PANTHER" id="PTHR45840:SF2">
    <property type="entry name" value="PROTEIN RHOMBOID-RELATED"/>
    <property type="match status" value="1"/>
</dbReference>
<dbReference type="Pfam" id="PF01694">
    <property type="entry name" value="Rhomboid"/>
    <property type="match status" value="1"/>
</dbReference>
<evidence type="ECO:0000256" key="4">
    <source>
        <dbReference type="ARBA" id="ARBA00022989"/>
    </source>
</evidence>
<reference evidence="10" key="1">
    <citation type="submission" date="2016-11" db="UniProtKB">
        <authorList>
            <consortium name="WormBaseParasite"/>
        </authorList>
    </citation>
    <scope>IDENTIFICATION</scope>
</reference>
<name>A0A1I8F1T0_9PLAT</name>
<comment type="similarity">
    <text evidence="2">Belongs to the peptidase S54 family.</text>
</comment>